<keyword evidence="4" id="KW-1185">Reference proteome</keyword>
<dbReference type="InterPro" id="IPR051682">
    <property type="entry name" value="Mito_Persulfide_Diox"/>
</dbReference>
<dbReference type="InterPro" id="IPR036866">
    <property type="entry name" value="RibonucZ/Hydroxyglut_hydro"/>
</dbReference>
<evidence type="ECO:0000313" key="4">
    <source>
        <dbReference type="Proteomes" id="UP001236258"/>
    </source>
</evidence>
<dbReference type="PANTHER" id="PTHR43084:SF1">
    <property type="entry name" value="PERSULFIDE DIOXYGENASE ETHE1, MITOCHONDRIAL"/>
    <property type="match status" value="1"/>
</dbReference>
<name>A0ABT9GRC2_9GAMM</name>
<dbReference type="InterPro" id="IPR044528">
    <property type="entry name" value="POD-like_MBL-fold"/>
</dbReference>
<protein>
    <submittedName>
        <fullName evidence="3">MBL fold metallo-hydrolase</fullName>
    </submittedName>
</protein>
<dbReference type="CDD" id="cd07724">
    <property type="entry name" value="POD-like_MBL-fold"/>
    <property type="match status" value="1"/>
</dbReference>
<proteinExistence type="predicted"/>
<dbReference type="SUPFAM" id="SSF56281">
    <property type="entry name" value="Metallo-hydrolase/oxidoreductase"/>
    <property type="match status" value="1"/>
</dbReference>
<dbReference type="PANTHER" id="PTHR43084">
    <property type="entry name" value="PERSULFIDE DIOXYGENASE ETHE1"/>
    <property type="match status" value="1"/>
</dbReference>
<reference evidence="3 4" key="1">
    <citation type="submission" date="2023-08" db="EMBL/GenBank/DDBJ databases">
        <authorList>
            <person name="Joshi A."/>
            <person name="Thite S."/>
        </authorList>
    </citation>
    <scope>NUCLEOTIDE SEQUENCE [LARGE SCALE GENOMIC DNA]</scope>
    <source>
        <strain evidence="3 4">1E1</strain>
    </source>
</reference>
<evidence type="ECO:0000313" key="3">
    <source>
        <dbReference type="EMBL" id="MDP4529513.1"/>
    </source>
</evidence>
<feature type="domain" description="Metallo-beta-lactamase" evidence="2">
    <location>
        <begin position="19"/>
        <end position="210"/>
    </location>
</feature>
<keyword evidence="1" id="KW-0479">Metal-binding</keyword>
<dbReference type="Gene3D" id="3.60.15.10">
    <property type="entry name" value="Ribonuclease Z/Hydroxyacylglutathione hydrolase-like"/>
    <property type="match status" value="1"/>
</dbReference>
<evidence type="ECO:0000256" key="1">
    <source>
        <dbReference type="ARBA" id="ARBA00022723"/>
    </source>
</evidence>
<organism evidence="3 4">
    <name type="scientific">Alkalimonas delamerensis</name>
    <dbReference type="NCBI Taxonomy" id="265981"/>
    <lineage>
        <taxon>Bacteria</taxon>
        <taxon>Pseudomonadati</taxon>
        <taxon>Pseudomonadota</taxon>
        <taxon>Gammaproteobacteria</taxon>
        <taxon>Alkalimonas</taxon>
    </lineage>
</organism>
<evidence type="ECO:0000259" key="2">
    <source>
        <dbReference type="SMART" id="SM00849"/>
    </source>
</evidence>
<dbReference type="Pfam" id="PF00753">
    <property type="entry name" value="Lactamase_B"/>
    <property type="match status" value="1"/>
</dbReference>
<comment type="caution">
    <text evidence="3">The sequence shown here is derived from an EMBL/GenBank/DDBJ whole genome shotgun (WGS) entry which is preliminary data.</text>
</comment>
<dbReference type="RefSeq" id="WP_305945596.1">
    <property type="nucleotide sequence ID" value="NZ_JAUZVY010000004.1"/>
</dbReference>
<dbReference type="InterPro" id="IPR001279">
    <property type="entry name" value="Metallo-B-lactamas"/>
</dbReference>
<gene>
    <name evidence="3" type="ORF">Q3O59_10800</name>
</gene>
<dbReference type="Proteomes" id="UP001236258">
    <property type="component" value="Unassembled WGS sequence"/>
</dbReference>
<sequence>MTTQQQPMHIEMFFDNDSSTFSYLLVDESSKVAALIDPVLDYDAAAGAVDTRSADQVLAYLKQHELKLQWILETHAHADHLSAAHYLRQKTGARVGIGEGIRKVQQTFKVVFNIGDEELTAKGDCFDHLFHDDETFQIGALTGRVINTPGHTNDSVSYLIAGHLFVGDSLFMPDAGTARCDFPGGDAAVLYQSIQRLYQLPDETPMYMCHDYQPNGRELRYKTTVGEQKQQNIHVAAQTQQQDFVQKRTARDATLAVPRLIYPSVQVNIRGGQLPSKEGNGTAYIKIPLKGTAQLD</sequence>
<dbReference type="SMART" id="SM00849">
    <property type="entry name" value="Lactamase_B"/>
    <property type="match status" value="1"/>
</dbReference>
<accession>A0ABT9GRC2</accession>
<dbReference type="EMBL" id="JAUZVY010000004">
    <property type="protein sequence ID" value="MDP4529513.1"/>
    <property type="molecule type" value="Genomic_DNA"/>
</dbReference>